<dbReference type="PANTHER" id="PTHR39585:SF1">
    <property type="entry name" value="FAD ASSEMBLY FACTOR SDHE"/>
    <property type="match status" value="1"/>
</dbReference>
<dbReference type="Pfam" id="PF03937">
    <property type="entry name" value="Sdh5"/>
    <property type="match status" value="1"/>
</dbReference>
<dbReference type="EMBL" id="CP066167">
    <property type="protein sequence ID" value="QQD19350.1"/>
    <property type="molecule type" value="Genomic_DNA"/>
</dbReference>
<evidence type="ECO:0000256" key="5">
    <source>
        <dbReference type="ARBA" id="ARBA00023186"/>
    </source>
</evidence>
<dbReference type="PANTHER" id="PTHR39585">
    <property type="entry name" value="FAD ASSEMBLY FACTOR SDHE"/>
    <property type="match status" value="1"/>
</dbReference>
<dbReference type="GO" id="GO:0006105">
    <property type="term" value="P:succinate metabolic process"/>
    <property type="evidence" value="ECO:0007669"/>
    <property type="project" value="TreeGrafter"/>
</dbReference>
<dbReference type="InterPro" id="IPR050531">
    <property type="entry name" value="SdhE_FAD_assembly_factor"/>
</dbReference>
<name>A0A7T4R2Z4_9GAMM</name>
<dbReference type="GO" id="GO:0005737">
    <property type="term" value="C:cytoplasm"/>
    <property type="evidence" value="ECO:0007669"/>
    <property type="project" value="UniProtKB-SubCell"/>
</dbReference>
<dbReference type="InterPro" id="IPR036714">
    <property type="entry name" value="SDH_sf"/>
</dbReference>
<comment type="similarity">
    <text evidence="2">Belongs to the SdhE FAD assembly factor family.</text>
</comment>
<dbReference type="Proteomes" id="UP000596063">
    <property type="component" value="Chromosome"/>
</dbReference>
<accession>A0A7T4R2Z4</accession>
<evidence type="ECO:0000256" key="3">
    <source>
        <dbReference type="ARBA" id="ARBA00019418"/>
    </source>
</evidence>
<dbReference type="KEGG" id="snan:I6N98_05710"/>
<dbReference type="Gene3D" id="1.10.150.250">
    <property type="entry name" value="Flavinator of succinate dehydrogenase"/>
    <property type="match status" value="1"/>
</dbReference>
<keyword evidence="5" id="KW-0143">Chaperone</keyword>
<sequence>MYTENEIKRIYWGCRRGMLELDLVMVPFFEQRFRQLAERDQQRFVRLLECEDTQLFQWFLGKEQPEDADLAAIVEAINAFSKGTAP</sequence>
<evidence type="ECO:0000313" key="7">
    <source>
        <dbReference type="Proteomes" id="UP000596063"/>
    </source>
</evidence>
<evidence type="ECO:0000256" key="1">
    <source>
        <dbReference type="ARBA" id="ARBA00004496"/>
    </source>
</evidence>
<evidence type="ECO:0000313" key="6">
    <source>
        <dbReference type="EMBL" id="QQD19350.1"/>
    </source>
</evidence>
<evidence type="ECO:0000256" key="2">
    <source>
        <dbReference type="ARBA" id="ARBA00008571"/>
    </source>
</evidence>
<proteinExistence type="inferred from homology"/>
<dbReference type="InterPro" id="IPR005631">
    <property type="entry name" value="SDH"/>
</dbReference>
<keyword evidence="4" id="KW-0963">Cytoplasm</keyword>
<comment type="subcellular location">
    <subcellularLocation>
        <location evidence="1">Cytoplasm</location>
    </subcellularLocation>
</comment>
<reference evidence="6 7" key="1">
    <citation type="submission" date="2020-12" db="EMBL/GenBank/DDBJ databases">
        <authorList>
            <person name="Shan Y."/>
        </authorList>
    </citation>
    <scope>NUCLEOTIDE SEQUENCE [LARGE SCALE GENOMIC DNA]</scope>
    <source>
        <strain evidence="7">csc3.9</strain>
    </source>
</reference>
<evidence type="ECO:0000256" key="4">
    <source>
        <dbReference type="ARBA" id="ARBA00022490"/>
    </source>
</evidence>
<organism evidence="6 7">
    <name type="scientific">Spongiibacter nanhainus</name>
    <dbReference type="NCBI Taxonomy" id="2794344"/>
    <lineage>
        <taxon>Bacteria</taxon>
        <taxon>Pseudomonadati</taxon>
        <taxon>Pseudomonadota</taxon>
        <taxon>Gammaproteobacteria</taxon>
        <taxon>Cellvibrionales</taxon>
        <taxon>Spongiibacteraceae</taxon>
        <taxon>Spongiibacter</taxon>
    </lineage>
</organism>
<dbReference type="RefSeq" id="WP_198570835.1">
    <property type="nucleotide sequence ID" value="NZ_CP066167.1"/>
</dbReference>
<gene>
    <name evidence="6" type="ORF">I6N98_05710</name>
</gene>
<dbReference type="SUPFAM" id="SSF109910">
    <property type="entry name" value="YgfY-like"/>
    <property type="match status" value="1"/>
</dbReference>
<protein>
    <recommendedName>
        <fullName evidence="3">FAD assembly factor SdhE</fullName>
    </recommendedName>
</protein>
<keyword evidence="7" id="KW-1185">Reference proteome</keyword>
<dbReference type="AlphaFoldDB" id="A0A7T4R2Z4"/>